<reference evidence="2 3" key="1">
    <citation type="submission" date="2020-02" db="EMBL/GenBank/DDBJ databases">
        <authorList>
            <person name="Ferguson B K."/>
        </authorList>
    </citation>
    <scope>NUCLEOTIDE SEQUENCE [LARGE SCALE GENOMIC DNA]</scope>
</reference>
<protein>
    <submittedName>
        <fullName evidence="2">Uncharacterized protein</fullName>
    </submittedName>
</protein>
<dbReference type="AlphaFoldDB" id="A0A6H5IDH6"/>
<sequence length="182" mass="20208">RRRFNSNLISCAANKGSFRNEDTTVARRRRVVHGENIPVRSFVVRVPVTPLPSLQSTSRSGVNLGRMSFDTCRRARSLTGKKSRASESPRHTNRRLTSQSSLAIRTSRARATTRNRQGDPESDSERDYALHRQNNGLQGMQLAIEAPILDQNAPIEADDATSENSTEEASSDPPQARVGPRK</sequence>
<feature type="compositionally biased region" description="Basic residues" evidence="1">
    <location>
        <begin position="74"/>
        <end position="83"/>
    </location>
</feature>
<name>A0A6H5IDH6_9HYME</name>
<proteinExistence type="predicted"/>
<keyword evidence="3" id="KW-1185">Reference proteome</keyword>
<feature type="compositionally biased region" description="Acidic residues" evidence="1">
    <location>
        <begin position="156"/>
        <end position="170"/>
    </location>
</feature>
<gene>
    <name evidence="2" type="ORF">TBRA_LOCUS5657</name>
</gene>
<accession>A0A6H5IDH6</accession>
<feature type="compositionally biased region" description="Basic and acidic residues" evidence="1">
    <location>
        <begin position="116"/>
        <end position="127"/>
    </location>
</feature>
<evidence type="ECO:0000313" key="2">
    <source>
        <dbReference type="EMBL" id="CAB0033759.1"/>
    </source>
</evidence>
<feature type="non-terminal residue" evidence="2">
    <location>
        <position position="1"/>
    </location>
</feature>
<evidence type="ECO:0000256" key="1">
    <source>
        <dbReference type="SAM" id="MobiDB-lite"/>
    </source>
</evidence>
<dbReference type="EMBL" id="CADCXV010000722">
    <property type="protein sequence ID" value="CAB0033759.1"/>
    <property type="molecule type" value="Genomic_DNA"/>
</dbReference>
<feature type="region of interest" description="Disordered" evidence="1">
    <location>
        <begin position="143"/>
        <end position="182"/>
    </location>
</feature>
<evidence type="ECO:0000313" key="3">
    <source>
        <dbReference type="Proteomes" id="UP000479190"/>
    </source>
</evidence>
<dbReference type="Proteomes" id="UP000479190">
    <property type="component" value="Unassembled WGS sequence"/>
</dbReference>
<organism evidence="2 3">
    <name type="scientific">Trichogramma brassicae</name>
    <dbReference type="NCBI Taxonomy" id="86971"/>
    <lineage>
        <taxon>Eukaryota</taxon>
        <taxon>Metazoa</taxon>
        <taxon>Ecdysozoa</taxon>
        <taxon>Arthropoda</taxon>
        <taxon>Hexapoda</taxon>
        <taxon>Insecta</taxon>
        <taxon>Pterygota</taxon>
        <taxon>Neoptera</taxon>
        <taxon>Endopterygota</taxon>
        <taxon>Hymenoptera</taxon>
        <taxon>Apocrita</taxon>
        <taxon>Proctotrupomorpha</taxon>
        <taxon>Chalcidoidea</taxon>
        <taxon>Trichogrammatidae</taxon>
        <taxon>Trichogramma</taxon>
    </lineage>
</organism>
<feature type="region of interest" description="Disordered" evidence="1">
    <location>
        <begin position="74"/>
        <end position="127"/>
    </location>
</feature>